<keyword evidence="4" id="KW-1185">Reference proteome</keyword>
<dbReference type="Pfam" id="PF01569">
    <property type="entry name" value="PAP2"/>
    <property type="match status" value="1"/>
</dbReference>
<dbReference type="SUPFAM" id="SSF48317">
    <property type="entry name" value="Acid phosphatase/Vanadium-dependent haloperoxidase"/>
    <property type="match status" value="1"/>
</dbReference>
<sequence length="280" mass="29568">MSMDSLWLAVTNLGRDEVFIAVLALYTLLVNPRGGRHLGVAFALSYLVNSALKYGLNLPRPFTDDPSVASEAARRTALGPGLPSGHTQMAATLWLGMAAQMRRGWFWGVAAALVALIGASRLLLHVHYPSDVIVGLGLGLGFAFLAAALPFPERGLGRWLPAGVLVLIAAFLPAGTPREYGTALGLLAGFWAARPDFAPPRDWAGRVIVGVAGLAIVFAAYFVLGALPQSFKDIGLVRALRYAALVLVAVQVVPLALRRWLPVQEAPAVPVAPAAPTGIR</sequence>
<keyword evidence="1" id="KW-0472">Membrane</keyword>
<keyword evidence="1" id="KW-1133">Transmembrane helix</keyword>
<feature type="transmembrane region" description="Helical" evidence="1">
    <location>
        <begin position="239"/>
        <end position="257"/>
    </location>
</feature>
<reference evidence="3 4" key="1">
    <citation type="journal article" date="2012" name="PLoS ONE">
        <title>Genome sequence and transcriptome analysis of the radioresistant bacterium Deinococcus gobiensis: insights into the extreme environmental adaptations.</title>
        <authorList>
            <person name="Yuan M."/>
            <person name="Chen M."/>
            <person name="Zhang W."/>
            <person name="Lu W."/>
            <person name="Wang J."/>
            <person name="Yang M."/>
            <person name="Zhao P."/>
            <person name="Tang R."/>
            <person name="Li X."/>
            <person name="Hao Y."/>
            <person name="Zhou Z."/>
            <person name="Zhan Y."/>
            <person name="Yu H."/>
            <person name="Teng C."/>
            <person name="Yan Y."/>
            <person name="Ping S."/>
            <person name="Wang Y."/>
            <person name="Lin M."/>
        </authorList>
    </citation>
    <scope>NUCLEOTIDE SEQUENCE [LARGE SCALE GENOMIC DNA]</scope>
    <source>
        <strain evidence="3 4">I-0</strain>
    </source>
</reference>
<dbReference type="PANTHER" id="PTHR14969:SF13">
    <property type="entry name" value="AT30094P"/>
    <property type="match status" value="1"/>
</dbReference>
<dbReference type="STRING" id="745776.DGo_CA1396"/>
<feature type="transmembrane region" description="Helical" evidence="1">
    <location>
        <begin position="132"/>
        <end position="152"/>
    </location>
</feature>
<proteinExistence type="predicted"/>
<dbReference type="eggNOG" id="COG0671">
    <property type="taxonomic scope" value="Bacteria"/>
</dbReference>
<dbReference type="Proteomes" id="UP000007575">
    <property type="component" value="Chromosome"/>
</dbReference>
<dbReference type="HOGENOM" id="CLU_068892_1_1_0"/>
<dbReference type="AlphaFoldDB" id="H8GTJ5"/>
<evidence type="ECO:0000256" key="1">
    <source>
        <dbReference type="SAM" id="Phobius"/>
    </source>
</evidence>
<dbReference type="PATRIC" id="fig|745776.4.peg.1435"/>
<evidence type="ECO:0000313" key="4">
    <source>
        <dbReference type="Proteomes" id="UP000007575"/>
    </source>
</evidence>
<feature type="transmembrane region" description="Helical" evidence="1">
    <location>
        <begin position="159"/>
        <end position="176"/>
    </location>
</feature>
<dbReference type="PANTHER" id="PTHR14969">
    <property type="entry name" value="SPHINGOSINE-1-PHOSPHATE PHOSPHOHYDROLASE"/>
    <property type="match status" value="1"/>
</dbReference>
<dbReference type="SMART" id="SM00014">
    <property type="entry name" value="acidPPc"/>
    <property type="match status" value="1"/>
</dbReference>
<dbReference type="EMBL" id="CP002191">
    <property type="protein sequence ID" value="AFD25323.1"/>
    <property type="molecule type" value="Genomic_DNA"/>
</dbReference>
<keyword evidence="1" id="KW-0812">Transmembrane</keyword>
<feature type="transmembrane region" description="Helical" evidence="1">
    <location>
        <begin position="105"/>
        <end position="126"/>
    </location>
</feature>
<protein>
    <submittedName>
        <fullName evidence="3">Phosphoesterase, PA-phosphatase related protein</fullName>
    </submittedName>
</protein>
<evidence type="ECO:0000259" key="2">
    <source>
        <dbReference type="SMART" id="SM00014"/>
    </source>
</evidence>
<name>H8GTJ5_DEIGI</name>
<feature type="domain" description="Phosphatidic acid phosphatase type 2/haloperoxidase" evidence="2">
    <location>
        <begin position="34"/>
        <end position="147"/>
    </location>
</feature>
<accession>H8GTJ5</accession>
<evidence type="ECO:0000313" key="3">
    <source>
        <dbReference type="EMBL" id="AFD25323.1"/>
    </source>
</evidence>
<dbReference type="KEGG" id="dgo:DGo_CA1396"/>
<organism evidence="3 4">
    <name type="scientific">Deinococcus gobiensis (strain DSM 21396 / JCM 16679 / CGMCC 1.7299 / I-0)</name>
    <dbReference type="NCBI Taxonomy" id="745776"/>
    <lineage>
        <taxon>Bacteria</taxon>
        <taxon>Thermotogati</taxon>
        <taxon>Deinococcota</taxon>
        <taxon>Deinococci</taxon>
        <taxon>Deinococcales</taxon>
        <taxon>Deinococcaceae</taxon>
        <taxon>Deinococcus</taxon>
    </lineage>
</organism>
<gene>
    <name evidence="3" type="ordered locus">DGo_CA1396</name>
</gene>
<dbReference type="InterPro" id="IPR036938">
    <property type="entry name" value="PAP2/HPO_sf"/>
</dbReference>
<dbReference type="Gene3D" id="1.20.144.10">
    <property type="entry name" value="Phosphatidic acid phosphatase type 2/haloperoxidase"/>
    <property type="match status" value="1"/>
</dbReference>
<feature type="transmembrane region" description="Helical" evidence="1">
    <location>
        <begin position="203"/>
        <end position="227"/>
    </location>
</feature>
<dbReference type="InterPro" id="IPR000326">
    <property type="entry name" value="PAP2/HPO"/>
</dbReference>